<dbReference type="VEuPathDB" id="FungiDB:HpaG800783"/>
<reference evidence="3" key="1">
    <citation type="journal article" date="2010" name="Science">
        <title>Signatures of adaptation to obligate biotrophy in the Hyaloperonospora arabidopsidis genome.</title>
        <authorList>
            <person name="Baxter L."/>
            <person name="Tripathy S."/>
            <person name="Ishaque N."/>
            <person name="Boot N."/>
            <person name="Cabral A."/>
            <person name="Kemen E."/>
            <person name="Thines M."/>
            <person name="Ah-Fong A."/>
            <person name="Anderson R."/>
            <person name="Badejoko W."/>
            <person name="Bittner-Eddy P."/>
            <person name="Boore J.L."/>
            <person name="Chibucos M.C."/>
            <person name="Coates M."/>
            <person name="Dehal P."/>
            <person name="Delehaunty K."/>
            <person name="Dong S."/>
            <person name="Downton P."/>
            <person name="Dumas B."/>
            <person name="Fabro G."/>
            <person name="Fronick C."/>
            <person name="Fuerstenberg S.I."/>
            <person name="Fulton L."/>
            <person name="Gaulin E."/>
            <person name="Govers F."/>
            <person name="Hughes L."/>
            <person name="Humphray S."/>
            <person name="Jiang R.H."/>
            <person name="Judelson H."/>
            <person name="Kamoun S."/>
            <person name="Kyung K."/>
            <person name="Meijer H."/>
            <person name="Minx P."/>
            <person name="Morris P."/>
            <person name="Nelson J."/>
            <person name="Phuntumart V."/>
            <person name="Qutob D."/>
            <person name="Rehmany A."/>
            <person name="Rougon-Cardoso A."/>
            <person name="Ryden P."/>
            <person name="Torto-Alalibo T."/>
            <person name="Studholme D."/>
            <person name="Wang Y."/>
            <person name="Win J."/>
            <person name="Wood J."/>
            <person name="Clifton S.W."/>
            <person name="Rogers J."/>
            <person name="Van den Ackerveken G."/>
            <person name="Jones J.D."/>
            <person name="McDowell J.M."/>
            <person name="Beynon J."/>
            <person name="Tyler B.M."/>
        </authorList>
    </citation>
    <scope>NUCLEOTIDE SEQUENCE [LARGE SCALE GENOMIC DNA]</scope>
    <source>
        <strain evidence="3">Emoy2</strain>
    </source>
</reference>
<organism evidence="2 3">
    <name type="scientific">Hyaloperonospora arabidopsidis (strain Emoy2)</name>
    <name type="common">Downy mildew agent</name>
    <name type="synonym">Peronospora arabidopsidis</name>
    <dbReference type="NCBI Taxonomy" id="559515"/>
    <lineage>
        <taxon>Eukaryota</taxon>
        <taxon>Sar</taxon>
        <taxon>Stramenopiles</taxon>
        <taxon>Oomycota</taxon>
        <taxon>Peronosporomycetes</taxon>
        <taxon>Peronosporales</taxon>
        <taxon>Peronosporaceae</taxon>
        <taxon>Hyaloperonospora</taxon>
    </lineage>
</organism>
<feature type="compositionally biased region" description="Polar residues" evidence="1">
    <location>
        <begin position="53"/>
        <end position="65"/>
    </location>
</feature>
<feature type="region of interest" description="Disordered" evidence="1">
    <location>
        <begin position="46"/>
        <end position="65"/>
    </location>
</feature>
<evidence type="ECO:0000256" key="1">
    <source>
        <dbReference type="SAM" id="MobiDB-lite"/>
    </source>
</evidence>
<name>M4B3D4_HYAAE</name>
<keyword evidence="3" id="KW-1185">Reference proteome</keyword>
<protein>
    <submittedName>
        <fullName evidence="2">Uncharacterized protein</fullName>
    </submittedName>
</protein>
<sequence length="65" mass="7739">MEHSQEKRRRPVPVRRRRRRRRHSVGGCLAAVYCRTGCIAVDRRETRRFNAKSYRQQGSQPRTGT</sequence>
<feature type="compositionally biased region" description="Basic residues" evidence="1">
    <location>
        <begin position="1"/>
        <end position="24"/>
    </location>
</feature>
<dbReference type="AlphaFoldDB" id="M4B3D4"/>
<dbReference type="Proteomes" id="UP000011713">
    <property type="component" value="Unassembled WGS sequence"/>
</dbReference>
<proteinExistence type="predicted"/>
<dbReference type="EnsemblProtists" id="HpaT800783">
    <property type="protein sequence ID" value="HpaP800783"/>
    <property type="gene ID" value="HpaG800783"/>
</dbReference>
<dbReference type="HOGENOM" id="CLU_2854438_0_0_1"/>
<feature type="region of interest" description="Disordered" evidence="1">
    <location>
        <begin position="1"/>
        <end position="25"/>
    </location>
</feature>
<reference evidence="2" key="2">
    <citation type="submission" date="2015-06" db="UniProtKB">
        <authorList>
            <consortium name="EnsemblProtists"/>
        </authorList>
    </citation>
    <scope>IDENTIFICATION</scope>
    <source>
        <strain evidence="2">Emoy2</strain>
    </source>
</reference>
<dbReference type="InParanoid" id="M4B3D4"/>
<evidence type="ECO:0000313" key="2">
    <source>
        <dbReference type="EnsemblProtists" id="HpaP800783"/>
    </source>
</evidence>
<accession>M4B3D4</accession>
<dbReference type="EMBL" id="JH598179">
    <property type="status" value="NOT_ANNOTATED_CDS"/>
    <property type="molecule type" value="Genomic_DNA"/>
</dbReference>
<evidence type="ECO:0000313" key="3">
    <source>
        <dbReference type="Proteomes" id="UP000011713"/>
    </source>
</evidence>